<feature type="signal peptide" evidence="7">
    <location>
        <begin position="1"/>
        <end position="21"/>
    </location>
</feature>
<organism evidence="9 10">
    <name type="scientific">Oryzias javanicus</name>
    <name type="common">Javanese ricefish</name>
    <name type="synonym">Aplocheilus javanicus</name>
    <dbReference type="NCBI Taxonomy" id="123683"/>
    <lineage>
        <taxon>Eukaryota</taxon>
        <taxon>Metazoa</taxon>
        <taxon>Chordata</taxon>
        <taxon>Craniata</taxon>
        <taxon>Vertebrata</taxon>
        <taxon>Euteleostomi</taxon>
        <taxon>Actinopterygii</taxon>
        <taxon>Neopterygii</taxon>
        <taxon>Teleostei</taxon>
        <taxon>Neoteleostei</taxon>
        <taxon>Acanthomorphata</taxon>
        <taxon>Ovalentaria</taxon>
        <taxon>Atherinomorphae</taxon>
        <taxon>Beloniformes</taxon>
        <taxon>Adrianichthyidae</taxon>
        <taxon>Oryziinae</taxon>
        <taxon>Oryzias</taxon>
    </lineage>
</organism>
<feature type="chain" id="PRO_5018751698" description="Ig-like domain-containing protein" evidence="7">
    <location>
        <begin position="22"/>
        <end position="319"/>
    </location>
</feature>
<reference evidence="9 10" key="2">
    <citation type="submission" date="2019-01" db="EMBL/GenBank/DDBJ databases">
        <title>A chromosome length genome reference of the Java medaka (oryzias javanicus).</title>
        <authorList>
            <person name="Herpin A."/>
            <person name="Takehana Y."/>
            <person name="Naruse K."/>
            <person name="Ansai S."/>
            <person name="Kawaguchi M."/>
        </authorList>
    </citation>
    <scope>NUCLEOTIDE SEQUENCE [LARGE SCALE GENOMIC DNA]</scope>
    <source>
        <strain evidence="9">RS831</strain>
        <tissue evidence="9">Whole body</tissue>
    </source>
</reference>
<dbReference type="InterPro" id="IPR007110">
    <property type="entry name" value="Ig-like_dom"/>
</dbReference>
<feature type="transmembrane region" description="Helical" evidence="6">
    <location>
        <begin position="200"/>
        <end position="221"/>
    </location>
</feature>
<dbReference type="Proteomes" id="UP000283210">
    <property type="component" value="Chromosome 2"/>
</dbReference>
<gene>
    <name evidence="9" type="ORF">OJAV_G00012840</name>
</gene>
<dbReference type="Gene3D" id="2.60.40.10">
    <property type="entry name" value="Immunoglobulins"/>
    <property type="match status" value="2"/>
</dbReference>
<evidence type="ECO:0000256" key="2">
    <source>
        <dbReference type="ARBA" id="ARBA00022729"/>
    </source>
</evidence>
<evidence type="ECO:0000256" key="3">
    <source>
        <dbReference type="ARBA" id="ARBA00023136"/>
    </source>
</evidence>
<dbReference type="EMBL" id="CM012438">
    <property type="protein sequence ID" value="RVE75042.1"/>
    <property type="molecule type" value="Genomic_DNA"/>
</dbReference>
<reference evidence="9 10" key="1">
    <citation type="submission" date="2018-11" db="EMBL/GenBank/DDBJ databases">
        <authorList>
            <person name="Lopez-Roques C."/>
            <person name="Donnadieu C."/>
            <person name="Bouchez O."/>
            <person name="Klopp C."/>
            <person name="Cabau C."/>
            <person name="Zahm M."/>
        </authorList>
    </citation>
    <scope>NUCLEOTIDE SEQUENCE [LARGE SCALE GENOMIC DNA]</scope>
    <source>
        <strain evidence="9">RS831</strain>
        <tissue evidence="9">Whole body</tissue>
    </source>
</reference>
<evidence type="ECO:0000256" key="7">
    <source>
        <dbReference type="SAM" id="SignalP"/>
    </source>
</evidence>
<name>A0A3S2UNW2_ORYJA</name>
<dbReference type="PANTHER" id="PTHR12080">
    <property type="entry name" value="SIGNALING LYMPHOCYTIC ACTIVATION MOLECULE"/>
    <property type="match status" value="1"/>
</dbReference>
<dbReference type="OMA" id="KEQTFIC"/>
<evidence type="ECO:0000256" key="4">
    <source>
        <dbReference type="ARBA" id="ARBA00023180"/>
    </source>
</evidence>
<evidence type="ECO:0000313" key="9">
    <source>
        <dbReference type="EMBL" id="RVE75042.1"/>
    </source>
</evidence>
<dbReference type="GO" id="GO:0016020">
    <property type="term" value="C:membrane"/>
    <property type="evidence" value="ECO:0007669"/>
    <property type="project" value="UniProtKB-SubCell"/>
</dbReference>
<dbReference type="InterPro" id="IPR013783">
    <property type="entry name" value="Ig-like_fold"/>
</dbReference>
<evidence type="ECO:0000256" key="6">
    <source>
        <dbReference type="SAM" id="Phobius"/>
    </source>
</evidence>
<dbReference type="AlphaFoldDB" id="A0A3S2UNW2"/>
<feature type="region of interest" description="Disordered" evidence="5">
    <location>
        <begin position="274"/>
        <end position="319"/>
    </location>
</feature>
<sequence length="319" mass="35969">MASTSLLVLSVLTWFTTDVQLEKVLDVLKGSTVVLTPDDVETLIISVTWKHGEDLAAEWFGGNPTFYRSFKDRCSLTTETGELMINDVKLEDGGVYKPEINNNILNDIKLQVFSPVPKPSISSSCNSEKTQCTLTCMFNQTDDLGDVQVFWIHDDGSVKEGRKLPITKETKEQTFICSLKNPFSSENSDKLKNPLAENNAVALILTWLFIAVCLAVLCCVIKKLLIWQRKIREISLRTMLEKEEEQRLKNYERLKMIIEESEKWAEEVETKLTFPEPKSGTHTSDVTAEINSEADSPDGIISTPETSEQVLPPDCRDLE</sequence>
<feature type="domain" description="Ig-like" evidence="8">
    <location>
        <begin position="117"/>
        <end position="196"/>
    </location>
</feature>
<comment type="subcellular location">
    <subcellularLocation>
        <location evidence="1">Membrane</location>
    </subcellularLocation>
</comment>
<keyword evidence="3 6" id="KW-0472">Membrane</keyword>
<evidence type="ECO:0000313" key="10">
    <source>
        <dbReference type="Proteomes" id="UP000283210"/>
    </source>
</evidence>
<keyword evidence="10" id="KW-1185">Reference proteome</keyword>
<evidence type="ECO:0000259" key="8">
    <source>
        <dbReference type="PROSITE" id="PS50835"/>
    </source>
</evidence>
<dbReference type="PANTHER" id="PTHR12080:SF125">
    <property type="entry name" value="CD48 ANTIGEN-LIKE"/>
    <property type="match status" value="1"/>
</dbReference>
<keyword evidence="6" id="KW-1133">Transmembrane helix</keyword>
<accession>A0A3S2UNW2</accession>
<dbReference type="PROSITE" id="PS50835">
    <property type="entry name" value="IG_LIKE"/>
    <property type="match status" value="1"/>
</dbReference>
<dbReference type="SUPFAM" id="SSF48726">
    <property type="entry name" value="Immunoglobulin"/>
    <property type="match status" value="2"/>
</dbReference>
<dbReference type="InterPro" id="IPR015631">
    <property type="entry name" value="CD2/SLAM_rcpt"/>
</dbReference>
<protein>
    <recommendedName>
        <fullName evidence="8">Ig-like domain-containing protein</fullName>
    </recommendedName>
</protein>
<keyword evidence="4" id="KW-0325">Glycoprotein</keyword>
<evidence type="ECO:0000256" key="5">
    <source>
        <dbReference type="SAM" id="MobiDB-lite"/>
    </source>
</evidence>
<dbReference type="InterPro" id="IPR036179">
    <property type="entry name" value="Ig-like_dom_sf"/>
</dbReference>
<keyword evidence="2 7" id="KW-0732">Signal</keyword>
<dbReference type="OrthoDB" id="8741746at2759"/>
<proteinExistence type="predicted"/>
<evidence type="ECO:0000256" key="1">
    <source>
        <dbReference type="ARBA" id="ARBA00004370"/>
    </source>
</evidence>
<keyword evidence="6" id="KW-0812">Transmembrane</keyword>
<feature type="compositionally biased region" description="Polar residues" evidence="5">
    <location>
        <begin position="280"/>
        <end position="294"/>
    </location>
</feature>